<dbReference type="RefSeq" id="WP_226385652.1">
    <property type="nucleotide sequence ID" value="NZ_JADCKA010000013.1"/>
</dbReference>
<organism evidence="5 6">
    <name type="scientific">Gallibacter intestinalis</name>
    <dbReference type="NCBI Taxonomy" id="2779356"/>
    <lineage>
        <taxon>Bacteria</taxon>
        <taxon>Bacillati</taxon>
        <taxon>Bacillota</taxon>
        <taxon>Clostridia</taxon>
        <taxon>Eubacteriales</taxon>
        <taxon>Eubacteriaceae</taxon>
        <taxon>Gallibacter</taxon>
    </lineage>
</organism>
<dbReference type="InterPro" id="IPR004441">
    <property type="entry name" value="rRNA_MeTrfase_TrmH"/>
</dbReference>
<feature type="domain" description="RNA 2-O ribose methyltransferase substrate binding" evidence="4">
    <location>
        <begin position="7"/>
        <end position="81"/>
    </location>
</feature>
<comment type="similarity">
    <text evidence="1">Belongs to the class IV-like SAM-binding methyltransferase superfamily. RNA methyltransferase TrmH family.</text>
</comment>
<protein>
    <submittedName>
        <fullName evidence="5">23S rRNA (Guanosine(2251)-2'-O)-methyltransferase RlmB</fullName>
    </submittedName>
</protein>
<dbReference type="SUPFAM" id="SSF55315">
    <property type="entry name" value="L30e-like"/>
    <property type="match status" value="1"/>
</dbReference>
<dbReference type="Pfam" id="PF08032">
    <property type="entry name" value="SpoU_sub_bind"/>
    <property type="match status" value="1"/>
</dbReference>
<reference evidence="5 6" key="1">
    <citation type="submission" date="2020-10" db="EMBL/GenBank/DDBJ databases">
        <title>ChiBAC.</title>
        <authorList>
            <person name="Zenner C."/>
            <person name="Hitch T.C.A."/>
            <person name="Clavel T."/>
        </authorList>
    </citation>
    <scope>NUCLEOTIDE SEQUENCE [LARGE SCALE GENOMIC DNA]</scope>
    <source>
        <strain evidence="5 6">DSM 108706</strain>
    </source>
</reference>
<evidence type="ECO:0000259" key="4">
    <source>
        <dbReference type="SMART" id="SM00967"/>
    </source>
</evidence>
<proteinExistence type="inferred from homology"/>
<dbReference type="InterPro" id="IPR001537">
    <property type="entry name" value="SpoU_MeTrfase"/>
</dbReference>
<dbReference type="Gene3D" id="3.40.1280.10">
    <property type="match status" value="1"/>
</dbReference>
<keyword evidence="6" id="KW-1185">Reference proteome</keyword>
<name>A0ABR9QYP1_9FIRM</name>
<accession>A0ABR9QYP1</accession>
<dbReference type="Pfam" id="PF00588">
    <property type="entry name" value="SpoU_methylase"/>
    <property type="match status" value="1"/>
</dbReference>
<gene>
    <name evidence="5" type="primary">rlmB</name>
    <name evidence="5" type="ORF">INF20_06955</name>
</gene>
<evidence type="ECO:0000313" key="5">
    <source>
        <dbReference type="EMBL" id="MBE5036007.1"/>
    </source>
</evidence>
<keyword evidence="3" id="KW-0808">Transferase</keyword>
<evidence type="ECO:0000256" key="1">
    <source>
        <dbReference type="ARBA" id="ARBA00007228"/>
    </source>
</evidence>
<dbReference type="EMBL" id="JADCKA010000013">
    <property type="protein sequence ID" value="MBE5036007.1"/>
    <property type="molecule type" value="Genomic_DNA"/>
</dbReference>
<dbReference type="InterPro" id="IPR029028">
    <property type="entry name" value="Alpha/beta_knot_MTases"/>
</dbReference>
<dbReference type="PANTHER" id="PTHR46429:SF1">
    <property type="entry name" value="23S RRNA (GUANOSINE-2'-O-)-METHYLTRANSFERASE RLMB"/>
    <property type="match status" value="1"/>
</dbReference>
<dbReference type="Gene3D" id="3.30.1330.30">
    <property type="match status" value="1"/>
</dbReference>
<dbReference type="SMART" id="SM00967">
    <property type="entry name" value="SpoU_sub_bind"/>
    <property type="match status" value="1"/>
</dbReference>
<dbReference type="PANTHER" id="PTHR46429">
    <property type="entry name" value="23S RRNA (GUANOSINE-2'-O-)-METHYLTRANSFERASE RLMB"/>
    <property type="match status" value="1"/>
</dbReference>
<dbReference type="SUPFAM" id="SSF75217">
    <property type="entry name" value="alpha/beta knot"/>
    <property type="match status" value="1"/>
</dbReference>
<comment type="caution">
    <text evidence="5">The sequence shown here is derived from an EMBL/GenBank/DDBJ whole genome shotgun (WGS) entry which is preliminary data.</text>
</comment>
<dbReference type="CDD" id="cd18103">
    <property type="entry name" value="SpoU-like_RlmB"/>
    <property type="match status" value="1"/>
</dbReference>
<dbReference type="NCBIfam" id="TIGR00186">
    <property type="entry name" value="rRNA_methyl_3"/>
    <property type="match status" value="1"/>
</dbReference>
<evidence type="ECO:0000313" key="6">
    <source>
        <dbReference type="Proteomes" id="UP001516588"/>
    </source>
</evidence>
<keyword evidence="2" id="KW-0489">Methyltransferase</keyword>
<sequence>MEDKKDILVGRNAVAEAVKSGREIDKITVANGSDGSVKKTVAMAKDRGIPVYFADRQALDRMAPGEKHQGIIAQVSGFSYSSIDEILDVAENRGEEPFVIILDGIEDPHNLGAVMRTAECVGAHGIIIPKRRAASVTETAAKSAAGAAEYMKVAKVTNISRAIDELKERGLWIAACDMDGDTYWQSNLKGPIAIVIGNEGAGISKLVKEKCDFTVSMPMKGKITSLNASNAAAVIMYEVRRQRDGI</sequence>
<evidence type="ECO:0000256" key="3">
    <source>
        <dbReference type="ARBA" id="ARBA00022679"/>
    </source>
</evidence>
<dbReference type="InterPro" id="IPR029064">
    <property type="entry name" value="Ribosomal_eL30-like_sf"/>
</dbReference>
<evidence type="ECO:0000256" key="2">
    <source>
        <dbReference type="ARBA" id="ARBA00022603"/>
    </source>
</evidence>
<dbReference type="InterPro" id="IPR013123">
    <property type="entry name" value="SpoU_subst-bd"/>
</dbReference>
<dbReference type="InterPro" id="IPR029026">
    <property type="entry name" value="tRNA_m1G_MTases_N"/>
</dbReference>
<dbReference type="Proteomes" id="UP001516588">
    <property type="component" value="Unassembled WGS sequence"/>
</dbReference>